<keyword evidence="2" id="KW-0472">Membrane</keyword>
<accession>A0ABP5EX26</accession>
<protein>
    <submittedName>
        <fullName evidence="3">Uncharacterized protein</fullName>
    </submittedName>
</protein>
<evidence type="ECO:0000313" key="4">
    <source>
        <dbReference type="Proteomes" id="UP001500755"/>
    </source>
</evidence>
<evidence type="ECO:0000313" key="3">
    <source>
        <dbReference type="EMBL" id="GAA2008327.1"/>
    </source>
</evidence>
<keyword evidence="2" id="KW-0812">Transmembrane</keyword>
<feature type="compositionally biased region" description="Low complexity" evidence="1">
    <location>
        <begin position="36"/>
        <end position="58"/>
    </location>
</feature>
<reference evidence="4" key="1">
    <citation type="journal article" date="2019" name="Int. J. Syst. Evol. Microbiol.">
        <title>The Global Catalogue of Microorganisms (GCM) 10K type strain sequencing project: providing services to taxonomists for standard genome sequencing and annotation.</title>
        <authorList>
            <consortium name="The Broad Institute Genomics Platform"/>
            <consortium name="The Broad Institute Genome Sequencing Center for Infectious Disease"/>
            <person name="Wu L."/>
            <person name="Ma J."/>
        </authorList>
    </citation>
    <scope>NUCLEOTIDE SEQUENCE [LARGE SCALE GENOMIC DNA]</scope>
    <source>
        <strain evidence="4">JCM 14546</strain>
    </source>
</reference>
<sequence length="118" mass="12037">MTGTGFLVLLLVLVVLAAGAGVVVLLLRRSRGTGTGLEAPGSARSHGASAGPGRSGSADAPEDEAPGIDPVPSKRAFGVWGAVTSAISIVPQVDGQTDTRAIRRVQAREQDTQHRGQE</sequence>
<organism evidence="3 4">
    <name type="scientific">Brevibacterium samyangense</name>
    <dbReference type="NCBI Taxonomy" id="366888"/>
    <lineage>
        <taxon>Bacteria</taxon>
        <taxon>Bacillati</taxon>
        <taxon>Actinomycetota</taxon>
        <taxon>Actinomycetes</taxon>
        <taxon>Micrococcales</taxon>
        <taxon>Brevibacteriaceae</taxon>
        <taxon>Brevibacterium</taxon>
    </lineage>
</organism>
<comment type="caution">
    <text evidence="3">The sequence shown here is derived from an EMBL/GenBank/DDBJ whole genome shotgun (WGS) entry which is preliminary data.</text>
</comment>
<evidence type="ECO:0000256" key="2">
    <source>
        <dbReference type="SAM" id="Phobius"/>
    </source>
</evidence>
<evidence type="ECO:0000256" key="1">
    <source>
        <dbReference type="SAM" id="MobiDB-lite"/>
    </source>
</evidence>
<proteinExistence type="predicted"/>
<feature type="region of interest" description="Disordered" evidence="1">
    <location>
        <begin position="33"/>
        <end position="72"/>
    </location>
</feature>
<feature type="transmembrane region" description="Helical" evidence="2">
    <location>
        <begin position="6"/>
        <end position="27"/>
    </location>
</feature>
<dbReference type="Proteomes" id="UP001500755">
    <property type="component" value="Unassembled WGS sequence"/>
</dbReference>
<gene>
    <name evidence="3" type="ORF">GCM10009755_18450</name>
</gene>
<dbReference type="RefSeq" id="WP_344309021.1">
    <property type="nucleotide sequence ID" value="NZ_BAAANO010000017.1"/>
</dbReference>
<keyword evidence="2" id="KW-1133">Transmembrane helix</keyword>
<keyword evidence="4" id="KW-1185">Reference proteome</keyword>
<dbReference type="EMBL" id="BAAANO010000017">
    <property type="protein sequence ID" value="GAA2008327.1"/>
    <property type="molecule type" value="Genomic_DNA"/>
</dbReference>
<name>A0ABP5EX26_9MICO</name>